<organism evidence="1 2">
    <name type="scientific">Steinernema carpocapsae</name>
    <name type="common">Entomopathogenic nematode</name>
    <dbReference type="NCBI Taxonomy" id="34508"/>
    <lineage>
        <taxon>Eukaryota</taxon>
        <taxon>Metazoa</taxon>
        <taxon>Ecdysozoa</taxon>
        <taxon>Nematoda</taxon>
        <taxon>Chromadorea</taxon>
        <taxon>Rhabditida</taxon>
        <taxon>Tylenchina</taxon>
        <taxon>Panagrolaimomorpha</taxon>
        <taxon>Strongyloidoidea</taxon>
        <taxon>Steinernematidae</taxon>
        <taxon>Steinernema</taxon>
    </lineage>
</organism>
<keyword evidence="2" id="KW-1185">Reference proteome</keyword>
<gene>
    <name evidence="1" type="ORF">L596_019130</name>
</gene>
<dbReference type="AlphaFoldDB" id="A0A4U5N825"/>
<evidence type="ECO:0000313" key="1">
    <source>
        <dbReference type="EMBL" id="TKR78303.1"/>
    </source>
</evidence>
<protein>
    <recommendedName>
        <fullName evidence="3">SLC26A/SulP transporter domain-containing protein</fullName>
    </recommendedName>
</protein>
<evidence type="ECO:0000313" key="2">
    <source>
        <dbReference type="Proteomes" id="UP000298663"/>
    </source>
</evidence>
<reference evidence="1 2" key="1">
    <citation type="journal article" date="2015" name="Genome Biol.">
        <title>Comparative genomics of Steinernema reveals deeply conserved gene regulatory networks.</title>
        <authorList>
            <person name="Dillman A.R."/>
            <person name="Macchietto M."/>
            <person name="Porter C.F."/>
            <person name="Rogers A."/>
            <person name="Williams B."/>
            <person name="Antoshechkin I."/>
            <person name="Lee M.M."/>
            <person name="Goodwin Z."/>
            <person name="Lu X."/>
            <person name="Lewis E.E."/>
            <person name="Goodrich-Blair H."/>
            <person name="Stock S.P."/>
            <person name="Adams B.J."/>
            <person name="Sternberg P.W."/>
            <person name="Mortazavi A."/>
        </authorList>
    </citation>
    <scope>NUCLEOTIDE SEQUENCE [LARGE SCALE GENOMIC DNA]</scope>
    <source>
        <strain evidence="1 2">ALL</strain>
    </source>
</reference>
<dbReference type="EMBL" id="AZBU02000005">
    <property type="protein sequence ID" value="TKR78303.1"/>
    <property type="molecule type" value="Genomic_DNA"/>
</dbReference>
<reference evidence="1 2" key="2">
    <citation type="journal article" date="2019" name="G3 (Bethesda)">
        <title>Hybrid Assembly of the Genome of the Entomopathogenic Nematode Steinernema carpocapsae Identifies the X-Chromosome.</title>
        <authorList>
            <person name="Serra L."/>
            <person name="Macchietto M."/>
            <person name="Macias-Munoz A."/>
            <person name="McGill C.J."/>
            <person name="Rodriguez I.M."/>
            <person name="Rodriguez B."/>
            <person name="Murad R."/>
            <person name="Mortazavi A."/>
        </authorList>
    </citation>
    <scope>NUCLEOTIDE SEQUENCE [LARGE SCALE GENOMIC DNA]</scope>
    <source>
        <strain evidence="1 2">ALL</strain>
    </source>
</reference>
<dbReference type="Proteomes" id="UP000298663">
    <property type="component" value="Unassembled WGS sequence"/>
</dbReference>
<comment type="caution">
    <text evidence="1">The sequence shown here is derived from an EMBL/GenBank/DDBJ whole genome shotgun (WGS) entry which is preliminary data.</text>
</comment>
<evidence type="ECO:0008006" key="3">
    <source>
        <dbReference type="Google" id="ProtNLM"/>
    </source>
</evidence>
<proteinExistence type="predicted"/>
<name>A0A4U5N825_STECR</name>
<sequence>MVSVLCSCAADPQQPQVVVNKMNRAPMNQNEFDTKFNFVRNRRNRRRSSQKSAEFAHEFSTRYRCSSSVRRLLHAVVPSKPVNSRPERFIVEKISLAGASPRPSPVREWLPIADWLPKYSWKTALSIDCLAGVVLTAHVISQAQSIKNHPFITVIS</sequence>
<accession>A0A4U5N825</accession>